<accession>A0AAD8H376</accession>
<protein>
    <submittedName>
        <fullName evidence="3">Uncharacterized protein</fullName>
    </submittedName>
</protein>
<reference evidence="3" key="2">
    <citation type="submission" date="2023-05" db="EMBL/GenBank/DDBJ databases">
        <authorList>
            <person name="Schelkunov M.I."/>
        </authorList>
    </citation>
    <scope>NUCLEOTIDE SEQUENCE</scope>
    <source>
        <strain evidence="3">Hsosn_3</strain>
        <tissue evidence="3">Leaf</tissue>
    </source>
</reference>
<evidence type="ECO:0000256" key="2">
    <source>
        <dbReference type="SAM" id="MobiDB-lite"/>
    </source>
</evidence>
<evidence type="ECO:0000313" key="3">
    <source>
        <dbReference type="EMBL" id="KAK1360202.1"/>
    </source>
</evidence>
<name>A0AAD8H376_9APIA</name>
<sequence>MEDSSIASESMNISDADRERLFQLEYQNELDQFNLNAETFTHPDPAYQVLAGQGNVEAARMLNLVYTAESMSRAKEAIQNLPPEAGEDFAYDEDNDDSESGEGEDEGPSTLQEMPTWLFLNSYVHIDTKVVILKNCQRVHGETQTSNPLHATTVQNFVASLQLHQAHILQQRANTDDIKGHLDGVKDVLERRVDVVAPSTSQRFKQDKLVKDVAALTMRMDKMEKQMDTFLANQNLQTQLLQQLLQASGVTQTLDDNKKGESALVVSESVTKEKLIKESIFKVVTSSSTSSVHVHTTILKVLTPDTIILQKEYYAEHSSVKEFEPIFSGRTGSPPRHHGKNKLEVDYPFPKPDESNVLATLIMNLKTTNDIELRQRLVVIYRNGKEIHITSSHPRFNEAKAEEISRIRREANPQGFESTPEKQARLAQELMREMEEESSVAVEEEAPTMRKLKKRKTVPKSKPTRWKKRSHRPVSPEKVEEKRDTWRRIIFEDPITTSTQSRTTFHETHVEPKEEPVEFENLVFPKFIIEAEKKSKKREQVKRTQQGPIKLNFAPKVAKPVENKADFVYIAEIQEYSTMDLFLDEVSEIRGTDKFRDLPERLTFVYKGGKVRAWPLQQVLNEGYSTLVKVFSGFKNTRGFSEVVRSAVLKKIEEIRSIWKSLDSLPRKLKIPFNGQRIHLQPDWMMEFKDEKGCRRFFRIEDQLSKASNKYLRWLQGNLDPKIVEEDAFYIKLQDQIKANYAKEGRQKIQPPREKKRN</sequence>
<feature type="region of interest" description="Disordered" evidence="2">
    <location>
        <begin position="435"/>
        <end position="479"/>
    </location>
</feature>
<feature type="compositionally biased region" description="Basic residues" evidence="2">
    <location>
        <begin position="450"/>
        <end position="472"/>
    </location>
</feature>
<reference evidence="3" key="1">
    <citation type="submission" date="2023-02" db="EMBL/GenBank/DDBJ databases">
        <title>Genome of toxic invasive species Heracleum sosnowskyi carries increased number of genes despite the absence of recent whole-genome duplications.</title>
        <authorList>
            <person name="Schelkunov M."/>
            <person name="Shtratnikova V."/>
            <person name="Makarenko M."/>
            <person name="Klepikova A."/>
            <person name="Omelchenko D."/>
            <person name="Novikova G."/>
            <person name="Obukhova E."/>
            <person name="Bogdanov V."/>
            <person name="Penin A."/>
            <person name="Logacheva M."/>
        </authorList>
    </citation>
    <scope>NUCLEOTIDE SEQUENCE</scope>
    <source>
        <strain evidence="3">Hsosn_3</strain>
        <tissue evidence="3">Leaf</tissue>
    </source>
</reference>
<organism evidence="3 4">
    <name type="scientific">Heracleum sosnowskyi</name>
    <dbReference type="NCBI Taxonomy" id="360622"/>
    <lineage>
        <taxon>Eukaryota</taxon>
        <taxon>Viridiplantae</taxon>
        <taxon>Streptophyta</taxon>
        <taxon>Embryophyta</taxon>
        <taxon>Tracheophyta</taxon>
        <taxon>Spermatophyta</taxon>
        <taxon>Magnoliopsida</taxon>
        <taxon>eudicotyledons</taxon>
        <taxon>Gunneridae</taxon>
        <taxon>Pentapetalae</taxon>
        <taxon>asterids</taxon>
        <taxon>campanulids</taxon>
        <taxon>Apiales</taxon>
        <taxon>Apiaceae</taxon>
        <taxon>Apioideae</taxon>
        <taxon>apioid superclade</taxon>
        <taxon>Tordylieae</taxon>
        <taxon>Tordyliinae</taxon>
        <taxon>Heracleum</taxon>
    </lineage>
</organism>
<dbReference type="EMBL" id="JAUIZM010000010">
    <property type="protein sequence ID" value="KAK1360202.1"/>
    <property type="molecule type" value="Genomic_DNA"/>
</dbReference>
<feature type="compositionally biased region" description="Acidic residues" evidence="2">
    <location>
        <begin position="85"/>
        <end position="107"/>
    </location>
</feature>
<dbReference type="Proteomes" id="UP001237642">
    <property type="component" value="Unassembled WGS sequence"/>
</dbReference>
<evidence type="ECO:0000313" key="4">
    <source>
        <dbReference type="Proteomes" id="UP001237642"/>
    </source>
</evidence>
<feature type="coiled-coil region" evidence="1">
    <location>
        <begin position="206"/>
        <end position="233"/>
    </location>
</feature>
<proteinExistence type="predicted"/>
<dbReference type="AlphaFoldDB" id="A0AAD8H376"/>
<keyword evidence="4" id="KW-1185">Reference proteome</keyword>
<comment type="caution">
    <text evidence="3">The sequence shown here is derived from an EMBL/GenBank/DDBJ whole genome shotgun (WGS) entry which is preliminary data.</text>
</comment>
<feature type="compositionally biased region" description="Acidic residues" evidence="2">
    <location>
        <begin position="435"/>
        <end position="446"/>
    </location>
</feature>
<gene>
    <name evidence="3" type="ORF">POM88_044676</name>
</gene>
<keyword evidence="1" id="KW-0175">Coiled coil</keyword>
<evidence type="ECO:0000256" key="1">
    <source>
        <dbReference type="SAM" id="Coils"/>
    </source>
</evidence>
<feature type="region of interest" description="Disordered" evidence="2">
    <location>
        <begin position="81"/>
        <end position="110"/>
    </location>
</feature>